<name>A0ABM0MGX4_SACKO</name>
<dbReference type="SUPFAM" id="SSF53649">
    <property type="entry name" value="Alkaline phosphatase-like"/>
    <property type="match status" value="1"/>
</dbReference>
<evidence type="ECO:0000256" key="1">
    <source>
        <dbReference type="ARBA" id="ARBA00001913"/>
    </source>
</evidence>
<reference evidence="10" key="1">
    <citation type="submission" date="2025-08" db="UniProtKB">
        <authorList>
            <consortium name="RefSeq"/>
        </authorList>
    </citation>
    <scope>IDENTIFICATION</scope>
    <source>
        <tissue evidence="10">Testes</tissue>
    </source>
</reference>
<evidence type="ECO:0000256" key="7">
    <source>
        <dbReference type="SAM" id="Phobius"/>
    </source>
</evidence>
<evidence type="ECO:0000256" key="3">
    <source>
        <dbReference type="ARBA" id="ARBA00022723"/>
    </source>
</evidence>
<dbReference type="Pfam" id="PF00884">
    <property type="entry name" value="Sulfatase"/>
    <property type="match status" value="1"/>
</dbReference>
<dbReference type="RefSeq" id="XP_006819265.1">
    <property type="nucleotide sequence ID" value="XM_006819202.1"/>
</dbReference>
<keyword evidence="7" id="KW-0472">Membrane</keyword>
<dbReference type="Gene3D" id="3.30.1120.10">
    <property type="match status" value="1"/>
</dbReference>
<proteinExistence type="inferred from homology"/>
<keyword evidence="9" id="KW-1185">Reference proteome</keyword>
<accession>A0ABM0MGX4</accession>
<dbReference type="Proteomes" id="UP000694865">
    <property type="component" value="Unplaced"/>
</dbReference>
<keyword evidence="3" id="KW-0479">Metal-binding</keyword>
<evidence type="ECO:0000256" key="5">
    <source>
        <dbReference type="ARBA" id="ARBA00022837"/>
    </source>
</evidence>
<sequence length="510" mass="57347">MAQSDGQKKSGIGRCKIALLCALLVTFVILIVVLIFFIVVRKNRPPHIVLVIADDLGWNDVGWNNPDIKMPVLNQLAADGVIFNNTYVQPLCTPSRSALMTGYYPFKTGNQHQLLISLQPAGLPLEYKILPERLKDVGYLTHAIGKWNLGFCKEDFLPTKRGFDSHYGPWAGGIYSHYTKMNNGYDFRDNMGVVQQSNTYLTYMLTERAVDLIMGHYVEYPLYLQYNMDLPAKFPEVPPEYEALYSNIADNRTRAFYGKMSLIDDSVSSVVEALKTKGLWDETLFIFISDNGAAASQAGSNWPFRGNIATLFEGSTRVPAIAHGRMLKRTGYVNNELWHIVDLHKTILTLAGAESESDIDGMDMWEMFSKGAPSPRNEFVYNIDDFELSPGAAIRVGDYKLITGNPDLLYPFRLANRSDDWYNYGDAPIDALPEPPGEDLPPPPNVTWLFNIKDDPEERNDIAELYPEIVQELSNRLDEYREDLVPPVNLVFDPAGDAANFGGVWSPGWC</sequence>
<protein>
    <submittedName>
        <fullName evidence="10">Arylsulfatase B-like</fullName>
    </submittedName>
</protein>
<evidence type="ECO:0000256" key="2">
    <source>
        <dbReference type="ARBA" id="ARBA00008779"/>
    </source>
</evidence>
<gene>
    <name evidence="10" type="primary">LOC102806010</name>
</gene>
<dbReference type="InterPro" id="IPR000917">
    <property type="entry name" value="Sulfatase_N"/>
</dbReference>
<dbReference type="Gene3D" id="3.40.720.10">
    <property type="entry name" value="Alkaline Phosphatase, subunit A"/>
    <property type="match status" value="1"/>
</dbReference>
<keyword evidence="7" id="KW-1133">Transmembrane helix</keyword>
<organism evidence="9 10">
    <name type="scientific">Saccoglossus kowalevskii</name>
    <name type="common">Acorn worm</name>
    <dbReference type="NCBI Taxonomy" id="10224"/>
    <lineage>
        <taxon>Eukaryota</taxon>
        <taxon>Metazoa</taxon>
        <taxon>Hemichordata</taxon>
        <taxon>Enteropneusta</taxon>
        <taxon>Harrimaniidae</taxon>
        <taxon>Saccoglossus</taxon>
    </lineage>
</organism>
<keyword evidence="4" id="KW-0378">Hydrolase</keyword>
<comment type="similarity">
    <text evidence="2">Belongs to the sulfatase family.</text>
</comment>
<evidence type="ECO:0000313" key="9">
    <source>
        <dbReference type="Proteomes" id="UP000694865"/>
    </source>
</evidence>
<dbReference type="PANTHER" id="PTHR10342">
    <property type="entry name" value="ARYLSULFATASE"/>
    <property type="match status" value="1"/>
</dbReference>
<keyword evidence="5" id="KW-0106">Calcium</keyword>
<evidence type="ECO:0000259" key="8">
    <source>
        <dbReference type="Pfam" id="PF00884"/>
    </source>
</evidence>
<dbReference type="PROSITE" id="PS00523">
    <property type="entry name" value="SULFATASE_1"/>
    <property type="match status" value="1"/>
</dbReference>
<dbReference type="InterPro" id="IPR017850">
    <property type="entry name" value="Alkaline_phosphatase_core_sf"/>
</dbReference>
<dbReference type="GeneID" id="102806010"/>
<dbReference type="CDD" id="cd16029">
    <property type="entry name" value="4-S"/>
    <property type="match status" value="1"/>
</dbReference>
<dbReference type="InterPro" id="IPR047115">
    <property type="entry name" value="ARSB"/>
</dbReference>
<dbReference type="InterPro" id="IPR024607">
    <property type="entry name" value="Sulfatase_CS"/>
</dbReference>
<feature type="domain" description="Sulfatase N-terminal" evidence="8">
    <location>
        <begin position="46"/>
        <end position="353"/>
    </location>
</feature>
<keyword evidence="6" id="KW-0325">Glycoprotein</keyword>
<feature type="transmembrane region" description="Helical" evidence="7">
    <location>
        <begin position="17"/>
        <end position="40"/>
    </location>
</feature>
<comment type="cofactor">
    <cofactor evidence="1">
        <name>Ca(2+)</name>
        <dbReference type="ChEBI" id="CHEBI:29108"/>
    </cofactor>
</comment>
<evidence type="ECO:0000256" key="4">
    <source>
        <dbReference type="ARBA" id="ARBA00022801"/>
    </source>
</evidence>
<evidence type="ECO:0000256" key="6">
    <source>
        <dbReference type="ARBA" id="ARBA00023180"/>
    </source>
</evidence>
<evidence type="ECO:0000313" key="10">
    <source>
        <dbReference type="RefSeq" id="XP_006819265.1"/>
    </source>
</evidence>
<keyword evidence="7" id="KW-0812">Transmembrane</keyword>
<dbReference type="PANTHER" id="PTHR10342:SF274">
    <property type="entry name" value="ARYLSULFATASE B"/>
    <property type="match status" value="1"/>
</dbReference>